<protein>
    <submittedName>
        <fullName evidence="1">Uncharacterized protein</fullName>
    </submittedName>
</protein>
<comment type="caution">
    <text evidence="1">The sequence shown here is derived from an EMBL/GenBank/DDBJ whole genome shotgun (WGS) entry which is preliminary data.</text>
</comment>
<dbReference type="EMBL" id="CM037157">
    <property type="protein sequence ID" value="KAH7848860.1"/>
    <property type="molecule type" value="Genomic_DNA"/>
</dbReference>
<sequence>MGGKFMLITYQNVVDRNNALVNHVIKWWFHSLKHWKGDAASLLRLIWLNIRGMPLNAWELKSFKKIAESWGEFLVLNQEMLSMDSFDVGRLLIVTNCKYKIDEWINVIVKGRNYQVQVWEEECNDPFDVKGANHDHQFCSINRLSHNPAKDSASHVDIQSKDKDVEKANSLHKEVEEAVNQKDNFDNLETLAHDVPARENLLLDSGDRHAMPDERDANEVLFNEVVGSQNPLSANSVSGNQEPHSAEVVQETLSQRLKENEANKQAFTEEGTLKNVSATHVEPANKERETQRQSGNAAISGEHALMDSGHNKSNNAVDKQVVISTNEPLNEECEPSKNEITEVCPHADFFENNDTSIQVQ</sequence>
<organism evidence="1 2">
    <name type="scientific">Vaccinium darrowii</name>
    <dbReference type="NCBI Taxonomy" id="229202"/>
    <lineage>
        <taxon>Eukaryota</taxon>
        <taxon>Viridiplantae</taxon>
        <taxon>Streptophyta</taxon>
        <taxon>Embryophyta</taxon>
        <taxon>Tracheophyta</taxon>
        <taxon>Spermatophyta</taxon>
        <taxon>Magnoliopsida</taxon>
        <taxon>eudicotyledons</taxon>
        <taxon>Gunneridae</taxon>
        <taxon>Pentapetalae</taxon>
        <taxon>asterids</taxon>
        <taxon>Ericales</taxon>
        <taxon>Ericaceae</taxon>
        <taxon>Vaccinioideae</taxon>
        <taxon>Vaccinieae</taxon>
        <taxon>Vaccinium</taxon>
    </lineage>
</organism>
<reference evidence="1 2" key="1">
    <citation type="journal article" date="2021" name="Hortic Res">
        <title>High-quality reference genome and annotation aids understanding of berry development for evergreen blueberry (Vaccinium darrowii).</title>
        <authorList>
            <person name="Yu J."/>
            <person name="Hulse-Kemp A.M."/>
            <person name="Babiker E."/>
            <person name="Staton M."/>
        </authorList>
    </citation>
    <scope>NUCLEOTIDE SEQUENCE [LARGE SCALE GENOMIC DNA]</scope>
    <source>
        <strain evidence="2">cv. NJ 8807/NJ 8810</strain>
        <tissue evidence="1">Young leaf</tissue>
    </source>
</reference>
<proteinExistence type="predicted"/>
<gene>
    <name evidence="1" type="ORF">Vadar_009323</name>
</gene>
<evidence type="ECO:0000313" key="2">
    <source>
        <dbReference type="Proteomes" id="UP000828048"/>
    </source>
</evidence>
<accession>A0ACB7Y5L2</accession>
<evidence type="ECO:0000313" key="1">
    <source>
        <dbReference type="EMBL" id="KAH7848860.1"/>
    </source>
</evidence>
<keyword evidence="2" id="KW-1185">Reference proteome</keyword>
<name>A0ACB7Y5L2_9ERIC</name>
<dbReference type="Proteomes" id="UP000828048">
    <property type="component" value="Chromosome 7"/>
</dbReference>